<evidence type="ECO:0000256" key="1">
    <source>
        <dbReference type="SAM" id="MobiDB-lite"/>
    </source>
</evidence>
<dbReference type="Gene3D" id="6.10.140.1310">
    <property type="match status" value="1"/>
</dbReference>
<dbReference type="RefSeq" id="WP_223253393.1">
    <property type="nucleotide sequence ID" value="NZ_MTBD01000008.1"/>
</dbReference>
<evidence type="ECO:0000259" key="2">
    <source>
        <dbReference type="Pfam" id="PF16778"/>
    </source>
</evidence>
<dbReference type="EMBL" id="MTBD01000008">
    <property type="protein sequence ID" value="PRP71747.1"/>
    <property type="molecule type" value="Genomic_DNA"/>
</dbReference>
<evidence type="ECO:0000313" key="3">
    <source>
        <dbReference type="EMBL" id="PRP71747.1"/>
    </source>
</evidence>
<dbReference type="AlphaFoldDB" id="A0A2S9X7U2"/>
<gene>
    <name evidence="3" type="ORF">BUE93_04900</name>
</gene>
<protein>
    <recommendedName>
        <fullName evidence="2">Phage tail assembly chaperone-like domain-containing protein</fullName>
    </recommendedName>
</protein>
<evidence type="ECO:0000313" key="4">
    <source>
        <dbReference type="Proteomes" id="UP000239469"/>
    </source>
</evidence>
<feature type="compositionally biased region" description="Basic and acidic residues" evidence="1">
    <location>
        <begin position="198"/>
        <end position="208"/>
    </location>
</feature>
<dbReference type="Proteomes" id="UP000239469">
    <property type="component" value="Unassembled WGS sequence"/>
</dbReference>
<organism evidence="3 4">
    <name type="scientific">Chromobacterium amazonense</name>
    <dbReference type="NCBI Taxonomy" id="1382803"/>
    <lineage>
        <taxon>Bacteria</taxon>
        <taxon>Pseudomonadati</taxon>
        <taxon>Pseudomonadota</taxon>
        <taxon>Betaproteobacteria</taxon>
        <taxon>Neisseriales</taxon>
        <taxon>Chromobacteriaceae</taxon>
        <taxon>Chromobacterium</taxon>
    </lineage>
</organism>
<sequence>MENLLLDDQETDLPSCQLVSGFHPETRQYLGPVPAWLSPLERCYPLPANATALPAPDGTPLEHHAWRLNAKQDAWECVPDYRRVQLYSTESGQLLPALAFGEAPPANSTTLVPPWPSEREAREWDAEARQWVLRPDWRSVALWRTSDAMPVSAALGETPADLHATELPPPPFPIWVEDHWELDQAAQEEAARPPEPTEAERAAQARAERDQRLAATEWLVQRHRDEIDLGRETTLSGVQFAELMVYRQALRDVPLQADFPGQVDWPPAPDLK</sequence>
<dbReference type="Pfam" id="PF16778">
    <property type="entry name" value="Phage_tail_APC"/>
    <property type="match status" value="1"/>
</dbReference>
<name>A0A2S9X7U2_9NEIS</name>
<dbReference type="InterPro" id="IPR031893">
    <property type="entry name" value="Phage_tail_APC"/>
</dbReference>
<reference evidence="3 4" key="1">
    <citation type="submission" date="2017-01" db="EMBL/GenBank/DDBJ databases">
        <title>New insights into the genetic diversity of Chromobacterium isolated from tropical freshwater lake.</title>
        <authorList>
            <person name="Santos A.B."/>
            <person name="Nascimento A.M."/>
            <person name="Da Silva P.C."/>
        </authorList>
    </citation>
    <scope>NUCLEOTIDE SEQUENCE [LARGE SCALE GENOMIC DNA]</scope>
    <source>
        <strain evidence="3 4">56AF</strain>
    </source>
</reference>
<feature type="domain" description="Phage tail assembly chaperone-like" evidence="2">
    <location>
        <begin position="203"/>
        <end position="270"/>
    </location>
</feature>
<accession>A0A2S9X7U2</accession>
<feature type="region of interest" description="Disordered" evidence="1">
    <location>
        <begin position="186"/>
        <end position="208"/>
    </location>
</feature>
<comment type="caution">
    <text evidence="3">The sequence shown here is derived from an EMBL/GenBank/DDBJ whole genome shotgun (WGS) entry which is preliminary data.</text>
</comment>
<proteinExistence type="predicted"/>